<evidence type="ECO:0000256" key="3">
    <source>
        <dbReference type="ARBA" id="ARBA00022588"/>
    </source>
</evidence>
<dbReference type="GO" id="GO:0043235">
    <property type="term" value="C:receptor complex"/>
    <property type="evidence" value="ECO:0007669"/>
    <property type="project" value="TreeGrafter"/>
</dbReference>
<feature type="domain" description="TIR" evidence="20">
    <location>
        <begin position="648"/>
        <end position="791"/>
    </location>
</feature>
<dbReference type="GO" id="GO:0006954">
    <property type="term" value="P:inflammatory response"/>
    <property type="evidence" value="ECO:0007669"/>
    <property type="project" value="UniProtKB-UniRule"/>
</dbReference>
<dbReference type="InterPro" id="IPR001611">
    <property type="entry name" value="Leu-rich_rpt"/>
</dbReference>
<keyword evidence="3 17" id="KW-0399">Innate immunity</keyword>
<comment type="similarity">
    <text evidence="2 17">Belongs to the Toll-like receptor family.</text>
</comment>
<keyword evidence="15 17" id="KW-0395">Inflammatory response</keyword>
<keyword evidence="12 18" id="KW-1015">Disulfide bond</keyword>
<keyword evidence="13 17" id="KW-0675">Receptor</keyword>
<dbReference type="eggNOG" id="KOG4641">
    <property type="taxonomic scope" value="Eukaryota"/>
</dbReference>
<evidence type="ECO:0000256" key="8">
    <source>
        <dbReference type="ARBA" id="ARBA00022859"/>
    </source>
</evidence>
<dbReference type="Pfam" id="PF13855">
    <property type="entry name" value="LRR_8"/>
    <property type="match status" value="1"/>
</dbReference>
<evidence type="ECO:0000256" key="11">
    <source>
        <dbReference type="ARBA" id="ARBA00023136"/>
    </source>
</evidence>
<dbReference type="SUPFAM" id="SSF52200">
    <property type="entry name" value="Toll/Interleukin receptor TIR domain"/>
    <property type="match status" value="1"/>
</dbReference>
<dbReference type="Proteomes" id="UP000189705">
    <property type="component" value="Unplaced"/>
</dbReference>
<dbReference type="GO" id="GO:0045087">
    <property type="term" value="P:innate immune response"/>
    <property type="evidence" value="ECO:0007669"/>
    <property type="project" value="UniProtKB-UniRule"/>
</dbReference>
<dbReference type="FunFam" id="3.80.10.10:FF:000046">
    <property type="entry name" value="Toll-like receptor 2"/>
    <property type="match status" value="1"/>
</dbReference>
<dbReference type="GO" id="GO:0005886">
    <property type="term" value="C:plasma membrane"/>
    <property type="evidence" value="ECO:0007669"/>
    <property type="project" value="TreeGrafter"/>
</dbReference>
<evidence type="ECO:0000256" key="18">
    <source>
        <dbReference type="PIRSR" id="PIRSR037595-2"/>
    </source>
</evidence>
<organism evidence="22">
    <name type="scientific">Alligator sinensis</name>
    <name type="common">Chinese alligator</name>
    <dbReference type="NCBI Taxonomy" id="38654"/>
    <lineage>
        <taxon>Eukaryota</taxon>
        <taxon>Metazoa</taxon>
        <taxon>Chordata</taxon>
        <taxon>Craniata</taxon>
        <taxon>Vertebrata</taxon>
        <taxon>Euteleostomi</taxon>
        <taxon>Archelosauria</taxon>
        <taxon>Archosauria</taxon>
        <taxon>Crocodylia</taxon>
        <taxon>Alligatoridae</taxon>
        <taxon>Alligatorinae</taxon>
        <taxon>Alligator</taxon>
    </lineage>
</organism>
<evidence type="ECO:0000256" key="4">
    <source>
        <dbReference type="ARBA" id="ARBA00022614"/>
    </source>
</evidence>
<evidence type="ECO:0000256" key="9">
    <source>
        <dbReference type="ARBA" id="ARBA00022989"/>
    </source>
</evidence>
<dbReference type="PANTHER" id="PTHR24365">
    <property type="entry name" value="TOLL-LIKE RECEPTOR"/>
    <property type="match status" value="1"/>
</dbReference>
<keyword evidence="4" id="KW-0433">Leucine-rich repeat</keyword>
<keyword evidence="10" id="KW-0520">NAD</keyword>
<dbReference type="Gene3D" id="3.80.10.10">
    <property type="entry name" value="Ribonuclease Inhibitor"/>
    <property type="match status" value="1"/>
</dbReference>
<dbReference type="GeneID" id="102368346"/>
<evidence type="ECO:0000313" key="22">
    <source>
        <dbReference type="RefSeq" id="XP_006019203.1"/>
    </source>
</evidence>
<proteinExistence type="inferred from homology"/>
<dbReference type="RefSeq" id="XP_006019203.1">
    <property type="nucleotide sequence ID" value="XM_006019141.3"/>
</dbReference>
<dbReference type="KEGG" id="asn:102368346"/>
<dbReference type="PANTHER" id="PTHR24365:SF17">
    <property type="entry name" value="TOLL-LIKE RECEPTOR 2"/>
    <property type="match status" value="1"/>
</dbReference>
<evidence type="ECO:0000256" key="2">
    <source>
        <dbReference type="ARBA" id="ARBA00009634"/>
    </source>
</evidence>
<dbReference type="GO" id="GO:0002224">
    <property type="term" value="P:toll-like receptor signaling pathway"/>
    <property type="evidence" value="ECO:0007669"/>
    <property type="project" value="UniProtKB-UniRule"/>
</dbReference>
<dbReference type="OrthoDB" id="1081807at2759"/>
<feature type="disulfide bond" evidence="18">
    <location>
        <begin position="362"/>
        <end position="391"/>
    </location>
</feature>
<keyword evidence="14" id="KW-0325">Glycoprotein</keyword>
<keyword evidence="9 19" id="KW-1133">Transmembrane helix</keyword>
<dbReference type="SMART" id="SM00255">
    <property type="entry name" value="TIR"/>
    <property type="match status" value="1"/>
</dbReference>
<dbReference type="InterPro" id="IPR032675">
    <property type="entry name" value="LRR_dom_sf"/>
</dbReference>
<keyword evidence="11 19" id="KW-0472">Membrane</keyword>
<evidence type="ECO:0000256" key="16">
    <source>
        <dbReference type="ARBA" id="ARBA00066192"/>
    </source>
</evidence>
<dbReference type="SMART" id="SM00364">
    <property type="entry name" value="LRR_BAC"/>
    <property type="match status" value="5"/>
</dbReference>
<sequence>MLKKIKPSRMTENIWRIWIIYTVIIAKVSEERATKQVCPLCDAAHFCDCSSLGLNTIPSGITSEITGLKLTHNKIEHISENDLRSGVNLRVLLLQSNQIWTIDEDSFHSLGKLEHLDLSNNNLTRLSPTWFRDFVSLQHLDIRGNFYAELGEGALFLNLKNLRNLHLGNKDRFLAIRQQDFEGITVLEQLEIQGEKLHWYEQGSLKSIRNINHIIINVRGISVLSSILGDLVNSVICLELRNIAFRTENETMLLNIMIPSVMKKLLFRNVLLTDESIPSMMGIMANMRQLVELEAEDCTLQGTGQWSEQGPADKSFPVKVLTIWNVSIETFYLFTDLYAVLNLIGNLTKVTVGNTKVFLVPCLISKRLLSLEYLDLSDNLLSDPALGHSACMGAWPVLNTLNLSQNSLSNLKMTGKSLAHLQKLAQLDISQNNFGQMPEVCDWPENLKYLNLSGTQIPKLTGCIPPTLEVLDVSSNNLIEFRIELPLLRELYIAQNKLKALPDAALLPNIVALTITRNKLNSFSKEEHKSFKNMKRLEAGDNNFICSCEFLSFIQSEAGIANVLADWPENYICDSPSAVRGKQVEAAQLSLMECHQTLVVSSICILLLLLILLVVIVGYKLHAFWYMKMTWSWLQAKRKPQKVQTKDICYDAFVSYSERDSEWVENLMVQELEYANPPLKLCLHKRDFMPGKWIVDNIIDSIEKSHKTLFVLSEHFVQSEWCKYELDFSHFRLFDENNDTAILILLEPIQGKAIPKRFCNLRKLMNTKTYLEWPLEEVQQQVFWSKLKEALTS</sequence>
<dbReference type="Pfam" id="PF00560">
    <property type="entry name" value="LRR_1"/>
    <property type="match status" value="1"/>
</dbReference>
<evidence type="ECO:0000256" key="6">
    <source>
        <dbReference type="ARBA" id="ARBA00022729"/>
    </source>
</evidence>
<accession>A0A1U7RFQ8</accession>
<dbReference type="SMART" id="SM00369">
    <property type="entry name" value="LRR_TYP"/>
    <property type="match status" value="6"/>
</dbReference>
<dbReference type="GO" id="GO:0042497">
    <property type="term" value="F:triacyl lipopeptide binding"/>
    <property type="evidence" value="ECO:0007669"/>
    <property type="project" value="TreeGrafter"/>
</dbReference>
<feature type="transmembrane region" description="Helical" evidence="19">
    <location>
        <begin position="598"/>
        <end position="619"/>
    </location>
</feature>
<dbReference type="PROSITE" id="PS51450">
    <property type="entry name" value="LRR"/>
    <property type="match status" value="2"/>
</dbReference>
<comment type="subunit">
    <text evidence="16">Binds MYD88 (via TIR domain).</text>
</comment>
<feature type="disulfide bond" evidence="18">
    <location>
        <begin position="441"/>
        <end position="463"/>
    </location>
</feature>
<dbReference type="FunFam" id="3.40.50.10140:FF:000001">
    <property type="entry name" value="Toll-like receptor 2"/>
    <property type="match status" value="1"/>
</dbReference>
<keyword evidence="8 17" id="KW-0391">Immunity</keyword>
<dbReference type="Gene3D" id="3.40.50.10140">
    <property type="entry name" value="Toll/interleukin-1 receptor homology (TIR) domain"/>
    <property type="match status" value="1"/>
</dbReference>
<dbReference type="InterPro" id="IPR000157">
    <property type="entry name" value="TIR_dom"/>
</dbReference>
<dbReference type="InterPro" id="IPR003591">
    <property type="entry name" value="Leu-rich_rpt_typical-subtyp"/>
</dbReference>
<dbReference type="InterPro" id="IPR017241">
    <property type="entry name" value="Toll-like_receptor"/>
</dbReference>
<evidence type="ECO:0000256" key="10">
    <source>
        <dbReference type="ARBA" id="ARBA00023027"/>
    </source>
</evidence>
<dbReference type="PRINTS" id="PR01537">
    <property type="entry name" value="INTRLKN1R1F"/>
</dbReference>
<dbReference type="GO" id="GO:0004888">
    <property type="term" value="F:transmembrane signaling receptor activity"/>
    <property type="evidence" value="ECO:0007669"/>
    <property type="project" value="InterPro"/>
</dbReference>
<gene>
    <name evidence="22 23" type="primary">LOC102368346</name>
</gene>
<dbReference type="STRING" id="38654.A0A1U7RFQ8"/>
<evidence type="ECO:0000313" key="23">
    <source>
        <dbReference type="RefSeq" id="XP_006019205.1"/>
    </source>
</evidence>
<keyword evidence="7" id="KW-0677">Repeat</keyword>
<evidence type="ECO:0000313" key="21">
    <source>
        <dbReference type="Proteomes" id="UP000189705"/>
    </source>
</evidence>
<evidence type="ECO:0000256" key="1">
    <source>
        <dbReference type="ARBA" id="ARBA00004479"/>
    </source>
</evidence>
<evidence type="ECO:0000256" key="15">
    <source>
        <dbReference type="ARBA" id="ARBA00023198"/>
    </source>
</evidence>
<evidence type="ECO:0000256" key="14">
    <source>
        <dbReference type="ARBA" id="ARBA00023180"/>
    </source>
</evidence>
<evidence type="ECO:0000256" key="17">
    <source>
        <dbReference type="PIRNR" id="PIRNR037595"/>
    </source>
</evidence>
<dbReference type="PROSITE" id="PS50104">
    <property type="entry name" value="TIR"/>
    <property type="match status" value="1"/>
</dbReference>
<reference evidence="22 23" key="1">
    <citation type="submission" date="2022-04" db="UniProtKB">
        <authorList>
            <consortium name="RefSeq"/>
        </authorList>
    </citation>
    <scope>IDENTIFICATION</scope>
</reference>
<keyword evidence="5 19" id="KW-0812">Transmembrane</keyword>
<dbReference type="Pfam" id="PF01582">
    <property type="entry name" value="TIR"/>
    <property type="match status" value="1"/>
</dbReference>
<feature type="disulfide bond" evidence="18">
    <location>
        <begin position="41"/>
        <end position="47"/>
    </location>
</feature>
<comment type="subcellular location">
    <subcellularLocation>
        <location evidence="1">Membrane</location>
        <topology evidence="1">Single-pass type I membrane protein</topology>
    </subcellularLocation>
</comment>
<comment type="function">
    <text evidence="17">Cooperates with LY96 to mediate the innate immune response to bacterial lipoproteins and other microbial cell wall components. Cooperates with TLR1 or TLR6 to mediate the innate immune response to bacterial lipoproteins or lipopeptides. Acts via MYD88 and TRAF6, leading to NF-kappa-B activation, cytokine secretion and the inflammatory response.</text>
</comment>
<dbReference type="RefSeq" id="XP_006019205.1">
    <property type="nucleotide sequence ID" value="XM_006019143.3"/>
</dbReference>
<evidence type="ECO:0000256" key="19">
    <source>
        <dbReference type="SAM" id="Phobius"/>
    </source>
</evidence>
<evidence type="ECO:0000256" key="5">
    <source>
        <dbReference type="ARBA" id="ARBA00022692"/>
    </source>
</evidence>
<dbReference type="SMART" id="SM00082">
    <property type="entry name" value="LRRCT"/>
    <property type="match status" value="1"/>
</dbReference>
<keyword evidence="6" id="KW-0732">Signal</keyword>
<dbReference type="InterPro" id="IPR000483">
    <property type="entry name" value="Cys-rich_flank_reg_C"/>
</dbReference>
<dbReference type="AlphaFoldDB" id="A0A1U7RFQ8"/>
<evidence type="ECO:0000256" key="13">
    <source>
        <dbReference type="ARBA" id="ARBA00023170"/>
    </source>
</evidence>
<dbReference type="PIRSF" id="PIRSF037595">
    <property type="entry name" value="Toll-like_receptor"/>
    <property type="match status" value="1"/>
</dbReference>
<dbReference type="PRINTS" id="PR00019">
    <property type="entry name" value="LEURICHRPT"/>
</dbReference>
<name>A0A1U7RFQ8_ALLSI</name>
<protein>
    <recommendedName>
        <fullName evidence="17">Toll-like receptor 2</fullName>
    </recommendedName>
</protein>
<dbReference type="InterPro" id="IPR035897">
    <property type="entry name" value="Toll_tir_struct_dom_sf"/>
</dbReference>
<keyword evidence="21" id="KW-1185">Reference proteome</keyword>
<evidence type="ECO:0000256" key="7">
    <source>
        <dbReference type="ARBA" id="ARBA00022737"/>
    </source>
</evidence>
<dbReference type="SUPFAM" id="SSF52058">
    <property type="entry name" value="L domain-like"/>
    <property type="match status" value="2"/>
</dbReference>
<evidence type="ECO:0000256" key="12">
    <source>
        <dbReference type="ARBA" id="ARBA00023157"/>
    </source>
</evidence>
<evidence type="ECO:0000259" key="20">
    <source>
        <dbReference type="PROSITE" id="PS50104"/>
    </source>
</evidence>